<protein>
    <recommendedName>
        <fullName evidence="7 8">Peptidyl-tRNA hydrolase</fullName>
        <shortName evidence="8">Pth</shortName>
        <ecNumber evidence="1 8">3.1.1.29</ecNumber>
    </recommendedName>
</protein>
<proteinExistence type="inferred from homology"/>
<dbReference type="PANTHER" id="PTHR17224:SF1">
    <property type="entry name" value="PEPTIDYL-TRNA HYDROLASE"/>
    <property type="match status" value="1"/>
</dbReference>
<accession>A0A1G6NYT1</accession>
<dbReference type="PANTHER" id="PTHR17224">
    <property type="entry name" value="PEPTIDYL-TRNA HYDROLASE"/>
    <property type="match status" value="1"/>
</dbReference>
<feature type="site" description="Discriminates between blocked and unblocked aminoacyl-tRNA" evidence="8">
    <location>
        <position position="17"/>
    </location>
</feature>
<dbReference type="STRING" id="1464122.SAMN05421737_11412"/>
<dbReference type="GO" id="GO:0000049">
    <property type="term" value="F:tRNA binding"/>
    <property type="evidence" value="ECO:0007669"/>
    <property type="project" value="UniProtKB-UniRule"/>
</dbReference>
<evidence type="ECO:0000256" key="10">
    <source>
        <dbReference type="RuleBase" id="RU004320"/>
    </source>
</evidence>
<feature type="binding site" evidence="8">
    <location>
        <position position="120"/>
    </location>
    <ligand>
        <name>tRNA</name>
        <dbReference type="ChEBI" id="CHEBI:17843"/>
    </ligand>
</feature>
<evidence type="ECO:0000256" key="5">
    <source>
        <dbReference type="ARBA" id="ARBA00038063"/>
    </source>
</evidence>
<keyword evidence="8" id="KW-0963">Cytoplasm</keyword>
<dbReference type="Gene3D" id="3.40.50.1470">
    <property type="entry name" value="Peptidyl-tRNA hydrolase"/>
    <property type="match status" value="1"/>
</dbReference>
<evidence type="ECO:0000256" key="9">
    <source>
        <dbReference type="RuleBase" id="RU000673"/>
    </source>
</evidence>
<keyword evidence="4 8" id="KW-0694">RNA-binding</keyword>
<keyword evidence="3 8" id="KW-0378">Hydrolase</keyword>
<dbReference type="HAMAP" id="MF_00083">
    <property type="entry name" value="Pept_tRNA_hydro_bact"/>
    <property type="match status" value="1"/>
</dbReference>
<evidence type="ECO:0000256" key="8">
    <source>
        <dbReference type="HAMAP-Rule" id="MF_00083"/>
    </source>
</evidence>
<dbReference type="Proteomes" id="UP000242662">
    <property type="component" value="Unassembled WGS sequence"/>
</dbReference>
<comment type="similarity">
    <text evidence="5 8 10">Belongs to the PTH family.</text>
</comment>
<gene>
    <name evidence="8" type="primary">pth</name>
    <name evidence="11" type="ORF">SAMN05421737_11412</name>
</gene>
<dbReference type="CDD" id="cd00462">
    <property type="entry name" value="PTH"/>
    <property type="match status" value="1"/>
</dbReference>
<dbReference type="PROSITE" id="PS01196">
    <property type="entry name" value="PEPT_TRNA_HYDROL_2"/>
    <property type="match status" value="1"/>
</dbReference>
<dbReference type="GO" id="GO:0004045">
    <property type="term" value="F:peptidyl-tRNA hydrolase activity"/>
    <property type="evidence" value="ECO:0007669"/>
    <property type="project" value="UniProtKB-UniRule"/>
</dbReference>
<feature type="active site" description="Proton acceptor" evidence="8">
    <location>
        <position position="27"/>
    </location>
</feature>
<feature type="site" description="Stabilizes the basic form of H active site to accept a proton" evidence="8">
    <location>
        <position position="99"/>
    </location>
</feature>
<evidence type="ECO:0000256" key="7">
    <source>
        <dbReference type="ARBA" id="ARBA00050038"/>
    </source>
</evidence>
<organism evidence="11 12">
    <name type="scientific">Shouchella lonarensis</name>
    <dbReference type="NCBI Taxonomy" id="1464122"/>
    <lineage>
        <taxon>Bacteria</taxon>
        <taxon>Bacillati</taxon>
        <taxon>Bacillota</taxon>
        <taxon>Bacilli</taxon>
        <taxon>Bacillales</taxon>
        <taxon>Bacillaceae</taxon>
        <taxon>Shouchella</taxon>
    </lineage>
</organism>
<evidence type="ECO:0000256" key="4">
    <source>
        <dbReference type="ARBA" id="ARBA00022884"/>
    </source>
</evidence>
<dbReference type="AlphaFoldDB" id="A0A1G6NYT1"/>
<evidence type="ECO:0000256" key="1">
    <source>
        <dbReference type="ARBA" id="ARBA00013260"/>
    </source>
</evidence>
<comment type="function">
    <text evidence="8">Catalyzes the release of premature peptidyl moieties from peptidyl-tRNA molecules trapped in stalled 50S ribosomal subunits, and thus maintains levels of free tRNAs and 50S ribosomes.</text>
</comment>
<evidence type="ECO:0000256" key="6">
    <source>
        <dbReference type="ARBA" id="ARBA00048707"/>
    </source>
</evidence>
<comment type="function">
    <text evidence="8">Hydrolyzes ribosome-free peptidyl-tRNAs (with 1 or more amino acids incorporated), which drop off the ribosome during protein synthesis, or as a result of ribosome stalling.</text>
</comment>
<dbReference type="EC" id="3.1.1.29" evidence="1 8"/>
<dbReference type="InterPro" id="IPR036416">
    <property type="entry name" value="Pept_tRNA_hydro_sf"/>
</dbReference>
<evidence type="ECO:0000313" key="12">
    <source>
        <dbReference type="Proteomes" id="UP000242662"/>
    </source>
</evidence>
<name>A0A1G6NYT1_9BACI</name>
<feature type="binding site" evidence="8">
    <location>
        <position position="22"/>
    </location>
    <ligand>
        <name>tRNA</name>
        <dbReference type="ChEBI" id="CHEBI:17843"/>
    </ligand>
</feature>
<dbReference type="InterPro" id="IPR018171">
    <property type="entry name" value="Pept_tRNA_hydro_CS"/>
</dbReference>
<keyword evidence="2 8" id="KW-0820">tRNA-binding</keyword>
<dbReference type="SUPFAM" id="SSF53178">
    <property type="entry name" value="Peptidyl-tRNA hydrolase-like"/>
    <property type="match status" value="1"/>
</dbReference>
<comment type="catalytic activity">
    <reaction evidence="6 8 9">
        <text>an N-acyl-L-alpha-aminoacyl-tRNA + H2O = an N-acyl-L-amino acid + a tRNA + H(+)</text>
        <dbReference type="Rhea" id="RHEA:54448"/>
        <dbReference type="Rhea" id="RHEA-COMP:10123"/>
        <dbReference type="Rhea" id="RHEA-COMP:13883"/>
        <dbReference type="ChEBI" id="CHEBI:15377"/>
        <dbReference type="ChEBI" id="CHEBI:15378"/>
        <dbReference type="ChEBI" id="CHEBI:59874"/>
        <dbReference type="ChEBI" id="CHEBI:78442"/>
        <dbReference type="ChEBI" id="CHEBI:138191"/>
        <dbReference type="EC" id="3.1.1.29"/>
    </reaction>
</comment>
<feature type="binding site" evidence="8">
    <location>
        <position position="74"/>
    </location>
    <ligand>
        <name>tRNA</name>
        <dbReference type="ChEBI" id="CHEBI:17843"/>
    </ligand>
</feature>
<keyword evidence="12" id="KW-1185">Reference proteome</keyword>
<feature type="binding site" evidence="8">
    <location>
        <position position="72"/>
    </location>
    <ligand>
        <name>tRNA</name>
        <dbReference type="ChEBI" id="CHEBI:17843"/>
    </ligand>
</feature>
<dbReference type="EMBL" id="FMYM01000014">
    <property type="protein sequence ID" value="SDC72811.1"/>
    <property type="molecule type" value="Genomic_DNA"/>
</dbReference>
<evidence type="ECO:0000256" key="3">
    <source>
        <dbReference type="ARBA" id="ARBA00022801"/>
    </source>
</evidence>
<dbReference type="Pfam" id="PF01195">
    <property type="entry name" value="Pept_tRNA_hydro"/>
    <property type="match status" value="1"/>
</dbReference>
<dbReference type="NCBIfam" id="TIGR00447">
    <property type="entry name" value="pth"/>
    <property type="match status" value="1"/>
</dbReference>
<dbReference type="FunFam" id="3.40.50.1470:FF:000001">
    <property type="entry name" value="Peptidyl-tRNA hydrolase"/>
    <property type="match status" value="1"/>
</dbReference>
<dbReference type="GO" id="GO:0006515">
    <property type="term" value="P:protein quality control for misfolded or incompletely synthesized proteins"/>
    <property type="evidence" value="ECO:0007669"/>
    <property type="project" value="UniProtKB-UniRule"/>
</dbReference>
<sequence length="193" mass="21941">MLRKEVFKMKVVIGLGNPGKKYDQTRHNIGFAALDACAKEFAMTIDQRKHQGVYGEYRFNGERIYFLKPLTYMNLSGESVRPFLDFYNIQLEDIVVIYDDLDLPVGTMRLRQQGSAGGHNGIKSLIAHLGTEKFKRIRLGVGRPEQGESVANYVLSCFRKGETAQVTDVLQKTVAAVNMWLEKPFLDVMNKFN</sequence>
<comment type="subcellular location">
    <subcellularLocation>
        <location evidence="8">Cytoplasm</location>
    </subcellularLocation>
</comment>
<dbReference type="InterPro" id="IPR001328">
    <property type="entry name" value="Pept_tRNA_hydro"/>
</dbReference>
<evidence type="ECO:0000313" key="11">
    <source>
        <dbReference type="EMBL" id="SDC72811.1"/>
    </source>
</evidence>
<evidence type="ECO:0000256" key="2">
    <source>
        <dbReference type="ARBA" id="ARBA00022555"/>
    </source>
</evidence>
<dbReference type="PROSITE" id="PS01195">
    <property type="entry name" value="PEPT_TRNA_HYDROL_1"/>
    <property type="match status" value="1"/>
</dbReference>
<comment type="subunit">
    <text evidence="8">Monomer.</text>
</comment>
<reference evidence="12" key="1">
    <citation type="submission" date="2016-09" db="EMBL/GenBank/DDBJ databases">
        <authorList>
            <person name="Varghese N."/>
            <person name="Submissions S."/>
        </authorList>
    </citation>
    <scope>NUCLEOTIDE SEQUENCE [LARGE SCALE GENOMIC DNA]</scope>
    <source>
        <strain evidence="12">25nlg</strain>
    </source>
</reference>
<dbReference type="GO" id="GO:0072344">
    <property type="term" value="P:rescue of stalled ribosome"/>
    <property type="evidence" value="ECO:0007669"/>
    <property type="project" value="UniProtKB-UniRule"/>
</dbReference>
<dbReference type="GO" id="GO:0005737">
    <property type="term" value="C:cytoplasm"/>
    <property type="evidence" value="ECO:0007669"/>
    <property type="project" value="UniProtKB-SubCell"/>
</dbReference>